<feature type="non-terminal residue" evidence="1">
    <location>
        <position position="1"/>
    </location>
</feature>
<organism evidence="1 2">
    <name type="scientific">Mucuna pruriens</name>
    <name type="common">Velvet bean</name>
    <name type="synonym">Dolichos pruriens</name>
    <dbReference type="NCBI Taxonomy" id="157652"/>
    <lineage>
        <taxon>Eukaryota</taxon>
        <taxon>Viridiplantae</taxon>
        <taxon>Streptophyta</taxon>
        <taxon>Embryophyta</taxon>
        <taxon>Tracheophyta</taxon>
        <taxon>Spermatophyta</taxon>
        <taxon>Magnoliopsida</taxon>
        <taxon>eudicotyledons</taxon>
        <taxon>Gunneridae</taxon>
        <taxon>Pentapetalae</taxon>
        <taxon>rosids</taxon>
        <taxon>fabids</taxon>
        <taxon>Fabales</taxon>
        <taxon>Fabaceae</taxon>
        <taxon>Papilionoideae</taxon>
        <taxon>50 kb inversion clade</taxon>
        <taxon>NPAAA clade</taxon>
        <taxon>indigoferoid/millettioid clade</taxon>
        <taxon>Phaseoleae</taxon>
        <taxon>Mucuna</taxon>
    </lineage>
</organism>
<evidence type="ECO:0000313" key="2">
    <source>
        <dbReference type="Proteomes" id="UP000257109"/>
    </source>
</evidence>
<proteinExistence type="predicted"/>
<sequence length="176" mass="20483">ALKRLKTPIIKELRLEAYDNSYIYKQRFKQFHDHQILRKGFHVGQKVLLFKSRLRLIAGKFCSKSDNPFIITKFYSYGAIELQDELTRSTFQANRQQLKIFHEGPTTTVGELERISLANPATLISDFTLPITEKTILRNFEWISLTHYKPKAGKTIINPNLREQRSFGIVLGIDLE</sequence>
<accession>A0A371EU73</accession>
<comment type="caution">
    <text evidence="1">The sequence shown here is derived from an EMBL/GenBank/DDBJ whole genome shotgun (WGS) entry which is preliminary data.</text>
</comment>
<dbReference type="Proteomes" id="UP000257109">
    <property type="component" value="Unassembled WGS sequence"/>
</dbReference>
<reference evidence="1" key="1">
    <citation type="submission" date="2018-05" db="EMBL/GenBank/DDBJ databases">
        <title>Draft genome of Mucuna pruriens seed.</title>
        <authorList>
            <person name="Nnadi N.E."/>
            <person name="Vos R."/>
            <person name="Hasami M.H."/>
            <person name="Devisetty U.K."/>
            <person name="Aguiy J.C."/>
        </authorList>
    </citation>
    <scope>NUCLEOTIDE SEQUENCE [LARGE SCALE GENOMIC DNA]</scope>
    <source>
        <strain evidence="1">JCA_2017</strain>
    </source>
</reference>
<gene>
    <name evidence="1" type="ORF">CR513_51340</name>
</gene>
<keyword evidence="2" id="KW-1185">Reference proteome</keyword>
<dbReference type="AlphaFoldDB" id="A0A371EU73"/>
<dbReference type="OrthoDB" id="1741700at2759"/>
<protein>
    <submittedName>
        <fullName evidence="1">Uncharacterized protein</fullName>
    </submittedName>
</protein>
<evidence type="ECO:0000313" key="1">
    <source>
        <dbReference type="EMBL" id="RDX69536.1"/>
    </source>
</evidence>
<feature type="non-terminal residue" evidence="1">
    <location>
        <position position="176"/>
    </location>
</feature>
<name>A0A371EU73_MUCPR</name>
<dbReference type="EMBL" id="QJKJ01012070">
    <property type="protein sequence ID" value="RDX69536.1"/>
    <property type="molecule type" value="Genomic_DNA"/>
</dbReference>